<comment type="caution">
    <text evidence="1">The sequence shown here is derived from an EMBL/GenBank/DDBJ whole genome shotgun (WGS) entry which is preliminary data.</text>
</comment>
<dbReference type="AlphaFoldDB" id="A0A812I8W4"/>
<dbReference type="OrthoDB" id="408919at2759"/>
<evidence type="ECO:0000313" key="1">
    <source>
        <dbReference type="EMBL" id="CAE7025337.1"/>
    </source>
</evidence>
<gene>
    <name evidence="1" type="primary">ARPC1B</name>
    <name evidence="1" type="ORF">SNAT2548_LOCUS3163</name>
</gene>
<accession>A0A812I8W4</accession>
<dbReference type="EMBL" id="CAJNDS010000193">
    <property type="protein sequence ID" value="CAE7025337.1"/>
    <property type="molecule type" value="Genomic_DNA"/>
</dbReference>
<dbReference type="Proteomes" id="UP000604046">
    <property type="component" value="Unassembled WGS sequence"/>
</dbReference>
<reference evidence="1" key="1">
    <citation type="submission" date="2021-02" db="EMBL/GenBank/DDBJ databases">
        <authorList>
            <person name="Dougan E. K."/>
            <person name="Rhodes N."/>
            <person name="Thang M."/>
            <person name="Chan C."/>
        </authorList>
    </citation>
    <scope>NUCLEOTIDE SEQUENCE</scope>
</reference>
<protein>
    <submittedName>
        <fullName evidence="1">ARPC1B protein</fullName>
    </submittedName>
</protein>
<organism evidence="1 2">
    <name type="scientific">Symbiodinium natans</name>
    <dbReference type="NCBI Taxonomy" id="878477"/>
    <lineage>
        <taxon>Eukaryota</taxon>
        <taxon>Sar</taxon>
        <taxon>Alveolata</taxon>
        <taxon>Dinophyceae</taxon>
        <taxon>Suessiales</taxon>
        <taxon>Symbiodiniaceae</taxon>
        <taxon>Symbiodinium</taxon>
    </lineage>
</organism>
<name>A0A812I8W4_9DINO</name>
<proteinExistence type="predicted"/>
<keyword evidence="2" id="KW-1185">Reference proteome</keyword>
<sequence>MEAGQEEFGMEAGQEEELVFHRVLAERYLDRDTPLAEEVEYGLQHLHPCQLLYKGRPCERQTLADLGILRGSEAEEFKMLGDVDVHSEGYHCHDSYMVRLACKDPQRFSVAFCRHFHGPDFHAHMQAIREGRGGGGQHEPYFEEVVVVDMVAEKIQSGEGIRNMARSVCRYPDQGREGFRVVRPLALAEDESVYLLTAVSGAGGMEEYRVHRAAHNSQHTDPGALELLFDAGDMCIFNCIFAKGCLFALAAKGDGQSKYILELRLDDGQLTELRRAPLVLPACEGWSQDRTQRPRFLCLDDTGDALWVNTSVALLALAMDTLEPHTCCLWKDLRAAEPREHLKLHVRSVLLHKQTREVYLLFDNSTGVFHTRYQTEIDDLSVYDPCFVRRLLPSPGIGKVCYEDLPGDKVAIGNFRIDGFSDSFCITESHMLESPSSQHLRVFDAEGGFWDLEI</sequence>
<evidence type="ECO:0000313" key="2">
    <source>
        <dbReference type="Proteomes" id="UP000604046"/>
    </source>
</evidence>